<evidence type="ECO:0008006" key="8">
    <source>
        <dbReference type="Google" id="ProtNLM"/>
    </source>
</evidence>
<evidence type="ECO:0000256" key="5">
    <source>
        <dbReference type="ARBA" id="ARBA00023273"/>
    </source>
</evidence>
<organism evidence="6 7">
    <name type="scientific">Sphenodon punctatus</name>
    <name type="common">Tuatara</name>
    <name type="synonym">Hatteria punctata</name>
    <dbReference type="NCBI Taxonomy" id="8508"/>
    <lineage>
        <taxon>Eukaryota</taxon>
        <taxon>Metazoa</taxon>
        <taxon>Chordata</taxon>
        <taxon>Craniata</taxon>
        <taxon>Vertebrata</taxon>
        <taxon>Euteleostomi</taxon>
        <taxon>Lepidosauria</taxon>
        <taxon>Sphenodontia</taxon>
        <taxon>Sphenodontidae</taxon>
        <taxon>Sphenodon</taxon>
    </lineage>
</organism>
<dbReference type="GO" id="GO:0036064">
    <property type="term" value="C:ciliary basal body"/>
    <property type="evidence" value="ECO:0007669"/>
    <property type="project" value="TreeGrafter"/>
</dbReference>
<evidence type="ECO:0000313" key="7">
    <source>
        <dbReference type="Proteomes" id="UP000694392"/>
    </source>
</evidence>
<proteinExistence type="predicted"/>
<keyword evidence="5" id="KW-0966">Cell projection</keyword>
<dbReference type="PANTHER" id="PTHR15722:SF2">
    <property type="entry name" value="INTRAFLAGELLAR TRANSPORT PROTEIN 172 HOMOLOG"/>
    <property type="match status" value="1"/>
</dbReference>
<reference evidence="6" key="1">
    <citation type="submission" date="2025-08" db="UniProtKB">
        <authorList>
            <consortium name="Ensembl"/>
        </authorList>
    </citation>
    <scope>IDENTIFICATION</scope>
</reference>
<dbReference type="Proteomes" id="UP000694392">
    <property type="component" value="Unplaced"/>
</dbReference>
<keyword evidence="4" id="KW-0969">Cilium</keyword>
<dbReference type="GO" id="GO:0005930">
    <property type="term" value="C:axoneme"/>
    <property type="evidence" value="ECO:0007669"/>
    <property type="project" value="TreeGrafter"/>
</dbReference>
<dbReference type="GeneTree" id="ENSGT00940000153417"/>
<keyword evidence="7" id="KW-1185">Reference proteome</keyword>
<evidence type="ECO:0000313" key="6">
    <source>
        <dbReference type="Ensembl" id="ENSSPUP00000013781.1"/>
    </source>
</evidence>
<evidence type="ECO:0000256" key="3">
    <source>
        <dbReference type="ARBA" id="ARBA00022737"/>
    </source>
</evidence>
<protein>
    <recommendedName>
        <fullName evidence="8">Intraflagellar transport protein 172 homolog</fullName>
    </recommendedName>
</protein>
<evidence type="ECO:0000256" key="1">
    <source>
        <dbReference type="ARBA" id="ARBA00004138"/>
    </source>
</evidence>
<dbReference type="GO" id="GO:0042073">
    <property type="term" value="P:intraciliary transport"/>
    <property type="evidence" value="ECO:0007669"/>
    <property type="project" value="TreeGrafter"/>
</dbReference>
<evidence type="ECO:0000256" key="4">
    <source>
        <dbReference type="ARBA" id="ARBA00023069"/>
    </source>
</evidence>
<dbReference type="PANTHER" id="PTHR15722">
    <property type="entry name" value="IFT140/172-RELATED"/>
    <property type="match status" value="1"/>
</dbReference>
<reference evidence="6" key="2">
    <citation type="submission" date="2025-09" db="UniProtKB">
        <authorList>
            <consortium name="Ensembl"/>
        </authorList>
    </citation>
    <scope>IDENTIFICATION</scope>
</reference>
<keyword evidence="3" id="KW-0677">Repeat</keyword>
<name>A0A8D0H142_SPHPU</name>
<accession>A0A8D0H142</accession>
<evidence type="ECO:0000256" key="2">
    <source>
        <dbReference type="ARBA" id="ARBA00022574"/>
    </source>
</evidence>
<comment type="subcellular location">
    <subcellularLocation>
        <location evidence="1">Cell projection</location>
        <location evidence="1">Cilium</location>
    </subcellularLocation>
</comment>
<dbReference type="Ensembl" id="ENSSPUT00000014698.1">
    <property type="protein sequence ID" value="ENSSPUP00000013781.1"/>
    <property type="gene ID" value="ENSSPUG00000010626.1"/>
</dbReference>
<dbReference type="GO" id="GO:0030992">
    <property type="term" value="C:intraciliary transport particle B"/>
    <property type="evidence" value="ECO:0007669"/>
    <property type="project" value="TreeGrafter"/>
</dbReference>
<keyword evidence="2" id="KW-0853">WD repeat</keyword>
<sequence length="248" mass="28306">MEGMLEQAREWEQAREYSRAVDCYLKVRELGSSVLPEKCWMKAAELAIKFLGPSRSVEVVRTVGPQLVSIGKFSAAAELYLNLDLVKDAVDAFIDGEEWNKAKRVAKELDPRYEEYVDQRYKDYLKNQGKVDSLVGVDVMAALDMYVEREQWEKCLETAAKQNYKVLHKYVALYATHLIREGSWEKALSLYVQNGAPGNSQNFNIYKRLFVEMVNAPGMNSAETYHSWADLRNVLFNLVGVSNGRDLA</sequence>
<dbReference type="AlphaFoldDB" id="A0A8D0H142"/>